<dbReference type="AlphaFoldDB" id="A0AAP2HI98"/>
<dbReference type="NCBIfam" id="TIGR00888">
    <property type="entry name" value="guaA_Nterm"/>
    <property type="match status" value="1"/>
</dbReference>
<protein>
    <recommendedName>
        <fullName evidence="4 11">GMP synthase [glutamine-hydrolyzing]</fullName>
        <ecNumber evidence="3 11">6.3.5.2</ecNumber>
    </recommendedName>
    <alternativeName>
        <fullName evidence="11">GMP synthetase</fullName>
    </alternativeName>
    <alternativeName>
        <fullName evidence="11">Glutamine amidotransferase</fullName>
    </alternativeName>
</protein>
<dbReference type="PANTHER" id="PTHR11922:SF2">
    <property type="entry name" value="GMP SYNTHASE [GLUTAMINE-HYDROLYZING]"/>
    <property type="match status" value="1"/>
</dbReference>
<evidence type="ECO:0000256" key="3">
    <source>
        <dbReference type="ARBA" id="ARBA00012746"/>
    </source>
</evidence>
<dbReference type="Proteomes" id="UP001196915">
    <property type="component" value="Unassembled WGS sequence"/>
</dbReference>
<dbReference type="FunFam" id="3.40.50.620:FF:000001">
    <property type="entry name" value="GMP synthase [glutamine-hydrolyzing]"/>
    <property type="match status" value="1"/>
</dbReference>
<evidence type="ECO:0000256" key="7">
    <source>
        <dbReference type="ARBA" id="ARBA00022749"/>
    </source>
</evidence>
<keyword evidence="7 11" id="KW-0332">GMP biosynthesis</keyword>
<dbReference type="InterPro" id="IPR025777">
    <property type="entry name" value="GMPS_ATP_PPase_dom"/>
</dbReference>
<evidence type="ECO:0000256" key="9">
    <source>
        <dbReference type="ARBA" id="ARBA00022840"/>
    </source>
</evidence>
<dbReference type="InterPro" id="IPR004739">
    <property type="entry name" value="GMP_synth_GATase"/>
</dbReference>
<evidence type="ECO:0000256" key="2">
    <source>
        <dbReference type="ARBA" id="ARBA00005153"/>
    </source>
</evidence>
<comment type="catalytic activity">
    <reaction evidence="11">
        <text>XMP + L-glutamine + ATP + H2O = GMP + L-glutamate + AMP + diphosphate + 2 H(+)</text>
        <dbReference type="Rhea" id="RHEA:11680"/>
        <dbReference type="ChEBI" id="CHEBI:15377"/>
        <dbReference type="ChEBI" id="CHEBI:15378"/>
        <dbReference type="ChEBI" id="CHEBI:29985"/>
        <dbReference type="ChEBI" id="CHEBI:30616"/>
        <dbReference type="ChEBI" id="CHEBI:33019"/>
        <dbReference type="ChEBI" id="CHEBI:57464"/>
        <dbReference type="ChEBI" id="CHEBI:58115"/>
        <dbReference type="ChEBI" id="CHEBI:58359"/>
        <dbReference type="ChEBI" id="CHEBI:456215"/>
        <dbReference type="EC" id="6.3.5.2"/>
    </reaction>
</comment>
<dbReference type="Pfam" id="PF00117">
    <property type="entry name" value="GATase"/>
    <property type="match status" value="1"/>
</dbReference>
<evidence type="ECO:0000256" key="12">
    <source>
        <dbReference type="PROSITE-ProRule" id="PRU00886"/>
    </source>
</evidence>
<dbReference type="NCBIfam" id="TIGR00884">
    <property type="entry name" value="guaA_Cterm"/>
    <property type="match status" value="1"/>
</dbReference>
<dbReference type="Pfam" id="PF00958">
    <property type="entry name" value="GMP_synt_C"/>
    <property type="match status" value="1"/>
</dbReference>
<dbReference type="RefSeq" id="WP_217078426.1">
    <property type="nucleotide sequence ID" value="NZ_JAHPMX010000004.1"/>
</dbReference>
<dbReference type="NCBIfam" id="NF000848">
    <property type="entry name" value="PRK00074.1"/>
    <property type="match status" value="1"/>
</dbReference>
<comment type="function">
    <text evidence="1 11">Catalyzes the synthesis of GMP from XMP.</text>
</comment>
<dbReference type="CDD" id="cd01742">
    <property type="entry name" value="GATase1_GMP_Synthase"/>
    <property type="match status" value="1"/>
</dbReference>
<dbReference type="InterPro" id="IPR022955">
    <property type="entry name" value="GMP_synthase"/>
</dbReference>
<keyword evidence="10 11" id="KW-0315">Glutamine amidotransferase</keyword>
<evidence type="ECO:0000256" key="1">
    <source>
        <dbReference type="ARBA" id="ARBA00002332"/>
    </source>
</evidence>
<feature type="active site" evidence="11">
    <location>
        <position position="176"/>
    </location>
</feature>
<dbReference type="Pfam" id="PF02540">
    <property type="entry name" value="NAD_synthase"/>
    <property type="match status" value="1"/>
</dbReference>
<keyword evidence="9 11" id="KW-0067">ATP-binding</keyword>
<comment type="subunit">
    <text evidence="11">Homodimer.</text>
</comment>
<evidence type="ECO:0000313" key="15">
    <source>
        <dbReference type="Proteomes" id="UP001196915"/>
    </source>
</evidence>
<dbReference type="PROSITE" id="PS51273">
    <property type="entry name" value="GATASE_TYPE_1"/>
    <property type="match status" value="1"/>
</dbReference>
<dbReference type="EC" id="6.3.5.2" evidence="3 11"/>
<dbReference type="GO" id="GO:0005829">
    <property type="term" value="C:cytosol"/>
    <property type="evidence" value="ECO:0007669"/>
    <property type="project" value="TreeGrafter"/>
</dbReference>
<accession>A0AAP2HI98</accession>
<dbReference type="InterPro" id="IPR001674">
    <property type="entry name" value="GMP_synth_C"/>
</dbReference>
<dbReference type="PANTHER" id="PTHR11922">
    <property type="entry name" value="GMP SYNTHASE-RELATED"/>
    <property type="match status" value="1"/>
</dbReference>
<dbReference type="GO" id="GO:0005524">
    <property type="term" value="F:ATP binding"/>
    <property type="evidence" value="ECO:0007669"/>
    <property type="project" value="UniProtKB-UniRule"/>
</dbReference>
<feature type="domain" description="GMPS ATP-PPase" evidence="13">
    <location>
        <begin position="203"/>
        <end position="395"/>
    </location>
</feature>
<proteinExistence type="inferred from homology"/>
<dbReference type="FunFam" id="3.40.50.880:FF:000001">
    <property type="entry name" value="GMP synthase [glutamine-hydrolyzing]"/>
    <property type="match status" value="1"/>
</dbReference>
<dbReference type="GO" id="GO:0003921">
    <property type="term" value="F:GMP synthase activity"/>
    <property type="evidence" value="ECO:0007669"/>
    <property type="project" value="InterPro"/>
</dbReference>
<evidence type="ECO:0000256" key="6">
    <source>
        <dbReference type="ARBA" id="ARBA00022741"/>
    </source>
</evidence>
<gene>
    <name evidence="11 14" type="primary">guaA</name>
    <name evidence="14" type="ORF">KTE52_10410</name>
</gene>
<evidence type="ECO:0000313" key="14">
    <source>
        <dbReference type="EMBL" id="MBU9356740.1"/>
    </source>
</evidence>
<keyword evidence="8 11" id="KW-0658">Purine biosynthesis</keyword>
<feature type="binding site" evidence="12">
    <location>
        <begin position="230"/>
        <end position="236"/>
    </location>
    <ligand>
        <name>ATP</name>
        <dbReference type="ChEBI" id="CHEBI:30616"/>
    </ligand>
</feature>
<dbReference type="HAMAP" id="MF_00344">
    <property type="entry name" value="GMP_synthase"/>
    <property type="match status" value="1"/>
</dbReference>
<evidence type="ECO:0000256" key="8">
    <source>
        <dbReference type="ARBA" id="ARBA00022755"/>
    </source>
</evidence>
<evidence type="ECO:0000256" key="5">
    <source>
        <dbReference type="ARBA" id="ARBA00022598"/>
    </source>
</evidence>
<keyword evidence="5 11" id="KW-0436">Ligase</keyword>
<dbReference type="InterPro" id="IPR017926">
    <property type="entry name" value="GATASE"/>
</dbReference>
<name>A0AAP2HI98_9BURK</name>
<feature type="active site" evidence="11">
    <location>
        <position position="178"/>
    </location>
</feature>
<sequence>MHDKILILDFGSQVTQLIARRVREAHVYCEIHPNDVSDDFVREFSPKAVILSGSHASTYEDHQLRAPQAVWDLGVPVLGICYGMQTMAVQLGGKVEWSDHREFGYAEVRAHGHTRLLDGIEDFTTAEGHGMLKVWMSHGDKVAELPPGFKLMASTPSCPIAGMADEARGYYAVQFHPEVTHTVKGRQMLERFVLQIAGAKPDWIMRDHIEEAVAKIREQVGDEEVILGLSGGVDSSVAAALIHRAIGDQLTCVFVDHGLLRLNEGKMVLDMFEGRLHAKVVHIDASEQFLGHLAGVTDPEAKRKIIGREFVEVFQAEAKKLSNAKWLAQGTIYPDVIESGGAKTKKATTIKSHHNVGGLPETLGLKLLEPLRDLFKDEVRELGVALGLPPEMVYRHPFPGPGLGVRILGEVKREYADLLRRADAIFIEELRNTVATAQDAAAGLCGEADVGKSWYDLTSQAFAVFLPVKSVGVMGDGRTYDYVTALRAVQTTDFMTAHWAHLPYSLLGRVSNRIINEVRGINRAVYDISGKPPATIEWE</sequence>
<dbReference type="PROSITE" id="PS51553">
    <property type="entry name" value="GMPS_ATP_PPASE"/>
    <property type="match status" value="1"/>
</dbReference>
<dbReference type="FunFam" id="3.30.300.10:FF:000002">
    <property type="entry name" value="GMP synthase [glutamine-hydrolyzing]"/>
    <property type="match status" value="1"/>
</dbReference>
<comment type="pathway">
    <text evidence="2 11">Purine metabolism; GMP biosynthesis; GMP from XMP (L-Gln route): step 1/1.</text>
</comment>
<dbReference type="CDD" id="cd01997">
    <property type="entry name" value="GMP_synthase_C"/>
    <property type="match status" value="1"/>
</dbReference>
<keyword evidence="6 11" id="KW-0547">Nucleotide-binding</keyword>
<evidence type="ECO:0000256" key="11">
    <source>
        <dbReference type="HAMAP-Rule" id="MF_00344"/>
    </source>
</evidence>
<reference evidence="14" key="1">
    <citation type="submission" date="2021-06" db="EMBL/GenBank/DDBJ databases">
        <title>A collection of bacterial strains from the Burkholderia cepacia Research Laboratory and Repository.</title>
        <authorList>
            <person name="Lipuma J."/>
            <person name="Spilker T."/>
        </authorList>
    </citation>
    <scope>NUCLEOTIDE SEQUENCE</scope>
    <source>
        <strain evidence="14">AU37435</strain>
    </source>
</reference>
<evidence type="ECO:0000259" key="13">
    <source>
        <dbReference type="PROSITE" id="PS51553"/>
    </source>
</evidence>
<feature type="active site" description="Nucleophile" evidence="11">
    <location>
        <position position="81"/>
    </location>
</feature>
<dbReference type="InterPro" id="IPR022310">
    <property type="entry name" value="NAD/GMP_synthase"/>
</dbReference>
<dbReference type="EMBL" id="JAHPMX010000004">
    <property type="protein sequence ID" value="MBU9356740.1"/>
    <property type="molecule type" value="Genomic_DNA"/>
</dbReference>
<evidence type="ECO:0000256" key="4">
    <source>
        <dbReference type="ARBA" id="ARBA00021562"/>
    </source>
</evidence>
<evidence type="ECO:0000256" key="10">
    <source>
        <dbReference type="ARBA" id="ARBA00022962"/>
    </source>
</evidence>
<organism evidence="14 15">
    <name type="scientific">Burkholderia multivorans</name>
    <dbReference type="NCBI Taxonomy" id="87883"/>
    <lineage>
        <taxon>Bacteria</taxon>
        <taxon>Pseudomonadati</taxon>
        <taxon>Pseudomonadota</taxon>
        <taxon>Betaproteobacteria</taxon>
        <taxon>Burkholderiales</taxon>
        <taxon>Burkholderiaceae</taxon>
        <taxon>Burkholderia</taxon>
        <taxon>Burkholderia cepacia complex</taxon>
    </lineage>
</organism>
<comment type="caution">
    <text evidence="14">The sequence shown here is derived from an EMBL/GenBank/DDBJ whole genome shotgun (WGS) entry which is preliminary data.</text>
</comment>